<dbReference type="GO" id="GO:0003735">
    <property type="term" value="F:structural constituent of ribosome"/>
    <property type="evidence" value="ECO:0007669"/>
    <property type="project" value="InterPro"/>
</dbReference>
<dbReference type="InterPro" id="IPR002222">
    <property type="entry name" value="Ribosomal_uS19"/>
</dbReference>
<dbReference type="eggNOG" id="KOG0898">
    <property type="taxonomic scope" value="Eukaryota"/>
</dbReference>
<dbReference type="InterPro" id="IPR005713">
    <property type="entry name" value="Ribosomal_uS19_euk/arc"/>
</dbReference>
<protein>
    <submittedName>
        <fullName evidence="5">40S ribosomal protein S15</fullName>
    </submittedName>
</protein>
<dbReference type="FunFam" id="3.30.860.10:FF:000002">
    <property type="entry name" value="40S ribosomal protein S15"/>
    <property type="match status" value="1"/>
</dbReference>
<dbReference type="HOGENOM" id="CLU_1027035_0_0_1"/>
<dbReference type="Proteomes" id="UP000006753">
    <property type="component" value="Unassembled WGS sequence"/>
</dbReference>
<dbReference type="GO" id="GO:0006412">
    <property type="term" value="P:translation"/>
    <property type="evidence" value="ECO:0007669"/>
    <property type="project" value="InterPro"/>
</dbReference>
<dbReference type="PRINTS" id="PR00975">
    <property type="entry name" value="RIBOSOMALS19"/>
</dbReference>
<dbReference type="OrthoDB" id="10258210at2759"/>
<evidence type="ECO:0000256" key="3">
    <source>
        <dbReference type="ARBA" id="ARBA00023274"/>
    </source>
</evidence>
<dbReference type="SUPFAM" id="SSF54570">
    <property type="entry name" value="Ribosomal protein S19"/>
    <property type="match status" value="1"/>
</dbReference>
<proteinExistence type="inferred from homology"/>
<keyword evidence="6" id="KW-1185">Reference proteome</keyword>
<dbReference type="GeneID" id="18758192"/>
<sequence length="271" mass="30575">MADEYDAVEAAEIKKKRAFRKFSYRGIDLDQLLDLSSDQLRDVVHARARRRFNRGLKRKPMGLIKKLRKAKQEAKPNEKPDLVKTHLRNMIVVPEMIGSVIGIYSGKEFNQVEIKPEMVGHYLGEFSISYHPVKHGRPGIGATHSSRFIPLKRSNVMVVLEVQASQWPCQINIMGCPVSICWKNAPLSKLSVLNLPFLASHPPPSTQLCFTCVCPLLCLLAAVESKDFYTHVFWTNTTAMTDIGGPDRESPAKPPFQAQVIHKLQFPETGR</sequence>
<dbReference type="InParanoid" id="K1WMT2"/>
<evidence type="ECO:0000313" key="5">
    <source>
        <dbReference type="EMBL" id="EKD19020.1"/>
    </source>
</evidence>
<dbReference type="EMBL" id="JH921431">
    <property type="protein sequence ID" value="EKD19020.1"/>
    <property type="molecule type" value="Genomic_DNA"/>
</dbReference>
<dbReference type="AlphaFoldDB" id="K1WMT2"/>
<comment type="similarity">
    <text evidence="1 4">Belongs to the universal ribosomal protein uS19 family.</text>
</comment>
<dbReference type="FunCoup" id="K1WMT2">
    <property type="interactions" value="803"/>
</dbReference>
<dbReference type="GO" id="GO:0000028">
    <property type="term" value="P:ribosomal small subunit assembly"/>
    <property type="evidence" value="ECO:0007669"/>
    <property type="project" value="TreeGrafter"/>
</dbReference>
<dbReference type="PANTHER" id="PTHR11880:SF2">
    <property type="entry name" value="SMALL RIBOSOMAL SUBUNIT PROTEIN US19"/>
    <property type="match status" value="1"/>
</dbReference>
<dbReference type="GO" id="GO:0022627">
    <property type="term" value="C:cytosolic small ribosomal subunit"/>
    <property type="evidence" value="ECO:0007669"/>
    <property type="project" value="TreeGrafter"/>
</dbReference>
<reference evidence="5 6" key="1">
    <citation type="journal article" date="2012" name="BMC Genomics">
        <title>Sequencing the genome of Marssonina brunnea reveals fungus-poplar co-evolution.</title>
        <authorList>
            <person name="Zhu S."/>
            <person name="Cao Y.-Z."/>
            <person name="Jiang C."/>
            <person name="Tan B.-Y."/>
            <person name="Wang Z."/>
            <person name="Feng S."/>
            <person name="Zhang L."/>
            <person name="Su X.-H."/>
            <person name="Brejova B."/>
            <person name="Vinar T."/>
            <person name="Xu M."/>
            <person name="Wang M.-X."/>
            <person name="Zhang S.-G."/>
            <person name="Huang M.-R."/>
            <person name="Wu R."/>
            <person name="Zhou Y."/>
        </authorList>
    </citation>
    <scope>NUCLEOTIDE SEQUENCE [LARGE SCALE GENOMIC DNA]</scope>
    <source>
        <strain evidence="5 6">MB_m1</strain>
    </source>
</reference>
<dbReference type="InterPro" id="IPR020934">
    <property type="entry name" value="Ribosomal_uS19_CS"/>
</dbReference>
<dbReference type="NCBIfam" id="NF003121">
    <property type="entry name" value="PRK04038.1"/>
    <property type="match status" value="1"/>
</dbReference>
<dbReference type="STRING" id="1072389.K1WMT2"/>
<dbReference type="PROSITE" id="PS00323">
    <property type="entry name" value="RIBOSOMAL_S19"/>
    <property type="match status" value="1"/>
</dbReference>
<accession>K1WMT2</accession>
<organism evidence="5 6">
    <name type="scientific">Marssonina brunnea f. sp. multigermtubi (strain MB_m1)</name>
    <name type="common">Marssonina leaf spot fungus</name>
    <dbReference type="NCBI Taxonomy" id="1072389"/>
    <lineage>
        <taxon>Eukaryota</taxon>
        <taxon>Fungi</taxon>
        <taxon>Dikarya</taxon>
        <taxon>Ascomycota</taxon>
        <taxon>Pezizomycotina</taxon>
        <taxon>Leotiomycetes</taxon>
        <taxon>Helotiales</taxon>
        <taxon>Drepanopezizaceae</taxon>
        <taxon>Drepanopeziza</taxon>
    </lineage>
</organism>
<keyword evidence="3 4" id="KW-0687">Ribonucleoprotein</keyword>
<gene>
    <name evidence="5" type="ORF">MBM_02257</name>
</gene>
<evidence type="ECO:0000256" key="2">
    <source>
        <dbReference type="ARBA" id="ARBA00022980"/>
    </source>
</evidence>
<dbReference type="Gene3D" id="3.30.860.10">
    <property type="entry name" value="30s Ribosomal Protein S19, Chain A"/>
    <property type="match status" value="1"/>
</dbReference>
<dbReference type="HAMAP" id="MF_00531">
    <property type="entry name" value="Ribosomal_uS19"/>
    <property type="match status" value="1"/>
</dbReference>
<dbReference type="GO" id="GO:0003723">
    <property type="term" value="F:RNA binding"/>
    <property type="evidence" value="ECO:0007669"/>
    <property type="project" value="InterPro"/>
</dbReference>
<keyword evidence="2 4" id="KW-0689">Ribosomal protein</keyword>
<dbReference type="KEGG" id="mbe:MBM_02257"/>
<evidence type="ECO:0000256" key="1">
    <source>
        <dbReference type="ARBA" id="ARBA00007345"/>
    </source>
</evidence>
<evidence type="ECO:0000313" key="6">
    <source>
        <dbReference type="Proteomes" id="UP000006753"/>
    </source>
</evidence>
<evidence type="ECO:0000256" key="4">
    <source>
        <dbReference type="RuleBase" id="RU003485"/>
    </source>
</evidence>
<dbReference type="Pfam" id="PF00203">
    <property type="entry name" value="Ribosomal_S19"/>
    <property type="match status" value="1"/>
</dbReference>
<name>K1WMT2_MARBU</name>
<dbReference type="NCBIfam" id="TIGR01025">
    <property type="entry name" value="uS19_arch"/>
    <property type="match status" value="1"/>
</dbReference>
<dbReference type="PANTHER" id="PTHR11880">
    <property type="entry name" value="RIBOSOMAL PROTEIN S19P FAMILY MEMBER"/>
    <property type="match status" value="1"/>
</dbReference>
<dbReference type="InterPro" id="IPR023575">
    <property type="entry name" value="Ribosomal_uS19_SF"/>
</dbReference>